<keyword evidence="2" id="KW-1185">Reference proteome</keyword>
<dbReference type="HOGENOM" id="CLU_3314150_0_0_10"/>
<dbReference type="AlphaFoldDB" id="F3QV17"/>
<dbReference type="STRING" id="762982.HMPREF9442_02041"/>
<comment type="caution">
    <text evidence="1">The sequence shown here is derived from an EMBL/GenBank/DDBJ whole genome shotgun (WGS) entry which is preliminary data.</text>
</comment>
<evidence type="ECO:0000313" key="2">
    <source>
        <dbReference type="Proteomes" id="UP000005546"/>
    </source>
</evidence>
<dbReference type="Proteomes" id="UP000005546">
    <property type="component" value="Unassembled WGS sequence"/>
</dbReference>
<sequence length="39" mass="4445">MRYSGSLWVAARNNAFSCSLRFPKSHPFPSFACFYVDAL</sequence>
<evidence type="ECO:0000313" key="1">
    <source>
        <dbReference type="EMBL" id="EGG53147.1"/>
    </source>
</evidence>
<reference evidence="1 2" key="1">
    <citation type="submission" date="2011-02" db="EMBL/GenBank/DDBJ databases">
        <authorList>
            <person name="Weinstock G."/>
            <person name="Sodergren E."/>
            <person name="Clifton S."/>
            <person name="Fulton L."/>
            <person name="Fulton B."/>
            <person name="Courtney L."/>
            <person name="Fronick C."/>
            <person name="Harrison M."/>
            <person name="Strong C."/>
            <person name="Farmer C."/>
            <person name="Delahaunty K."/>
            <person name="Markovic C."/>
            <person name="Hall O."/>
            <person name="Minx P."/>
            <person name="Tomlinson C."/>
            <person name="Mitreva M."/>
            <person name="Hou S."/>
            <person name="Chen J."/>
            <person name="Wollam A."/>
            <person name="Pepin K.H."/>
            <person name="Johnson M."/>
            <person name="Bhonagiri V."/>
            <person name="Zhang X."/>
            <person name="Suruliraj S."/>
            <person name="Warren W."/>
            <person name="Chinwalla A."/>
            <person name="Mardis E.R."/>
            <person name="Wilson R.K."/>
        </authorList>
    </citation>
    <scope>NUCLEOTIDE SEQUENCE [LARGE SCALE GENOMIC DNA]</scope>
    <source>
        <strain evidence="1 2">YIT 11841</strain>
    </source>
</reference>
<accession>F3QV17</accession>
<name>F3QV17_9BACT</name>
<protein>
    <submittedName>
        <fullName evidence="1">Uncharacterized protein</fullName>
    </submittedName>
</protein>
<gene>
    <name evidence="1" type="ORF">HMPREF9442_02041</name>
</gene>
<proteinExistence type="predicted"/>
<dbReference type="EMBL" id="AFBR01000057">
    <property type="protein sequence ID" value="EGG53147.1"/>
    <property type="molecule type" value="Genomic_DNA"/>
</dbReference>
<organism evidence="1 2">
    <name type="scientific">Paraprevotella xylaniphila YIT 11841</name>
    <dbReference type="NCBI Taxonomy" id="762982"/>
    <lineage>
        <taxon>Bacteria</taxon>
        <taxon>Pseudomonadati</taxon>
        <taxon>Bacteroidota</taxon>
        <taxon>Bacteroidia</taxon>
        <taxon>Bacteroidales</taxon>
        <taxon>Prevotellaceae</taxon>
        <taxon>Paraprevotella</taxon>
    </lineage>
</organism>